<evidence type="ECO:0000256" key="1">
    <source>
        <dbReference type="SAM" id="MobiDB-lite"/>
    </source>
</evidence>
<feature type="region of interest" description="Disordered" evidence="1">
    <location>
        <begin position="39"/>
        <end position="61"/>
    </location>
</feature>
<organism evidence="2 3">
    <name type="scientific">Blastococcus brunescens</name>
    <dbReference type="NCBI Taxonomy" id="1564165"/>
    <lineage>
        <taxon>Bacteria</taxon>
        <taxon>Bacillati</taxon>
        <taxon>Actinomycetota</taxon>
        <taxon>Actinomycetes</taxon>
        <taxon>Geodermatophilales</taxon>
        <taxon>Geodermatophilaceae</taxon>
        <taxon>Blastococcus</taxon>
    </lineage>
</organism>
<evidence type="ECO:0008006" key="4">
    <source>
        <dbReference type="Google" id="ProtNLM"/>
    </source>
</evidence>
<protein>
    <recommendedName>
        <fullName evidence="4">Transposase</fullName>
    </recommendedName>
</protein>
<evidence type="ECO:0000313" key="3">
    <source>
        <dbReference type="Proteomes" id="UP001324287"/>
    </source>
</evidence>
<dbReference type="RefSeq" id="WP_324275052.1">
    <property type="nucleotide sequence ID" value="NZ_CP141261.1"/>
</dbReference>
<dbReference type="EMBL" id="CP141261">
    <property type="protein sequence ID" value="WRL63719.1"/>
    <property type="molecule type" value="Genomic_DNA"/>
</dbReference>
<gene>
    <name evidence="2" type="ORF">U6N30_29400</name>
</gene>
<proteinExistence type="predicted"/>
<reference evidence="2 3" key="1">
    <citation type="submission" date="2023-12" db="EMBL/GenBank/DDBJ databases">
        <title>Blastococcus brunescens sp. nov., an actonobacterium isolated from sandstone collected in sahara desert.</title>
        <authorList>
            <person name="Gtari M."/>
            <person name="Ghodhbane F."/>
        </authorList>
    </citation>
    <scope>NUCLEOTIDE SEQUENCE [LARGE SCALE GENOMIC DNA]</scope>
    <source>
        <strain evidence="2 3">BMG 8361</strain>
    </source>
</reference>
<accession>A0ABZ1AZ14</accession>
<dbReference type="Proteomes" id="UP001324287">
    <property type="component" value="Chromosome"/>
</dbReference>
<name>A0ABZ1AZ14_9ACTN</name>
<evidence type="ECO:0000313" key="2">
    <source>
        <dbReference type="EMBL" id="WRL63719.1"/>
    </source>
</evidence>
<feature type="compositionally biased region" description="Low complexity" evidence="1">
    <location>
        <begin position="44"/>
        <end position="61"/>
    </location>
</feature>
<sequence>MLTRESLSEFTTAVALSRCDDKRVTRRIMRRAGVRVARGRWRARATSPTPAPSWPTSGRSW</sequence>
<keyword evidence="3" id="KW-1185">Reference proteome</keyword>